<proteinExistence type="predicted"/>
<dbReference type="Proteomes" id="UP000708208">
    <property type="component" value="Unassembled WGS sequence"/>
</dbReference>
<name>A0A8J2J5D6_9HEXA</name>
<dbReference type="AlphaFoldDB" id="A0A8J2J5D6"/>
<organism evidence="1 2">
    <name type="scientific">Allacma fusca</name>
    <dbReference type="NCBI Taxonomy" id="39272"/>
    <lineage>
        <taxon>Eukaryota</taxon>
        <taxon>Metazoa</taxon>
        <taxon>Ecdysozoa</taxon>
        <taxon>Arthropoda</taxon>
        <taxon>Hexapoda</taxon>
        <taxon>Collembola</taxon>
        <taxon>Symphypleona</taxon>
        <taxon>Sminthuridae</taxon>
        <taxon>Allacma</taxon>
    </lineage>
</organism>
<evidence type="ECO:0000313" key="2">
    <source>
        <dbReference type="Proteomes" id="UP000708208"/>
    </source>
</evidence>
<feature type="non-terminal residue" evidence="1">
    <location>
        <position position="1"/>
    </location>
</feature>
<protein>
    <submittedName>
        <fullName evidence="1">Uncharacterized protein</fullName>
    </submittedName>
</protein>
<keyword evidence="2" id="KW-1185">Reference proteome</keyword>
<reference evidence="1" key="1">
    <citation type="submission" date="2021-06" db="EMBL/GenBank/DDBJ databases">
        <authorList>
            <person name="Hodson N. C."/>
            <person name="Mongue J. A."/>
            <person name="Jaron S. K."/>
        </authorList>
    </citation>
    <scope>NUCLEOTIDE SEQUENCE</scope>
</reference>
<dbReference type="EMBL" id="CAJVCH010003968">
    <property type="protein sequence ID" value="CAG7651059.1"/>
    <property type="molecule type" value="Genomic_DNA"/>
</dbReference>
<evidence type="ECO:0000313" key="1">
    <source>
        <dbReference type="EMBL" id="CAG7651059.1"/>
    </source>
</evidence>
<comment type="caution">
    <text evidence="1">The sequence shown here is derived from an EMBL/GenBank/DDBJ whole genome shotgun (WGS) entry which is preliminary data.</text>
</comment>
<sequence length="45" mass="5282">MKTQNNFCQTGSTTLNLDFEILQKYQRNKTYCDIFIQSTKDDSKA</sequence>
<gene>
    <name evidence="1" type="ORF">AFUS01_LOCUS745</name>
</gene>
<accession>A0A8J2J5D6</accession>